<dbReference type="PANTHER" id="PTHR37302">
    <property type="entry name" value="SLR1116 PROTEIN"/>
    <property type="match status" value="1"/>
</dbReference>
<name>A0A4R5VRK2_9BURK</name>
<dbReference type="OrthoDB" id="9807509at2"/>
<feature type="binding site" evidence="3">
    <location>
        <position position="162"/>
    </location>
    <ligand>
        <name>a divalent metal cation</name>
        <dbReference type="ChEBI" id="CHEBI:60240"/>
    </ligand>
</feature>
<reference evidence="4 5" key="1">
    <citation type="submission" date="2019-03" db="EMBL/GenBank/DDBJ databases">
        <title>Sapientia aquatica gen. nov., sp. nov., isolated from a crater lake.</title>
        <authorList>
            <person name="Felfoldi T."/>
            <person name="Szabo A."/>
            <person name="Toth E."/>
            <person name="Schumann P."/>
            <person name="Keki Z."/>
            <person name="Marialigeti K."/>
            <person name="Mathe I."/>
        </authorList>
    </citation>
    <scope>NUCLEOTIDE SEQUENCE [LARGE SCALE GENOMIC DNA]</scope>
    <source>
        <strain evidence="4 5">SA-152</strain>
    </source>
</reference>
<comment type="similarity">
    <text evidence="1">Belongs to the DinB family.</text>
</comment>
<gene>
    <name evidence="4" type="ORF">E2I14_17245</name>
</gene>
<evidence type="ECO:0000313" key="4">
    <source>
        <dbReference type="EMBL" id="TDK61326.1"/>
    </source>
</evidence>
<dbReference type="InterPro" id="IPR034660">
    <property type="entry name" value="DinB/YfiT-like"/>
</dbReference>
<dbReference type="AlphaFoldDB" id="A0A4R5VRK2"/>
<feature type="binding site" evidence="3">
    <location>
        <position position="62"/>
    </location>
    <ligand>
        <name>a divalent metal cation</name>
        <dbReference type="ChEBI" id="CHEBI:60240"/>
    </ligand>
</feature>
<dbReference type="GO" id="GO:0046872">
    <property type="term" value="F:metal ion binding"/>
    <property type="evidence" value="ECO:0007669"/>
    <property type="project" value="UniProtKB-KW"/>
</dbReference>
<evidence type="ECO:0000256" key="3">
    <source>
        <dbReference type="PIRSR" id="PIRSR607837-1"/>
    </source>
</evidence>
<sequence>MLARPTAIFQLRNAMPSNFALFARYNAEMNERQFLAGQQLTPEALMQERGAFFGSILGTMNHLIVADTLWLQRIAEHPRRFASLHDIRTWAKPSSLTDFQYKTLADWITQRRILDRLIAQLVAEITDADLSSVLHYQRTDGTPGSKYLNDVLTHFFNHQTHHRGQISTLFFQAGVDVGVTDLMSLVPDVM</sequence>
<dbReference type="Gene3D" id="1.20.120.450">
    <property type="entry name" value="dinb family like domain"/>
    <property type="match status" value="1"/>
</dbReference>
<dbReference type="EMBL" id="SMYL01000013">
    <property type="protein sequence ID" value="TDK61326.1"/>
    <property type="molecule type" value="Genomic_DNA"/>
</dbReference>
<dbReference type="SUPFAM" id="SSF109854">
    <property type="entry name" value="DinB/YfiT-like putative metalloenzymes"/>
    <property type="match status" value="1"/>
</dbReference>
<evidence type="ECO:0000256" key="2">
    <source>
        <dbReference type="ARBA" id="ARBA00022723"/>
    </source>
</evidence>
<feature type="binding site" evidence="3">
    <location>
        <position position="158"/>
    </location>
    <ligand>
        <name>a divalent metal cation</name>
        <dbReference type="ChEBI" id="CHEBI:60240"/>
    </ligand>
</feature>
<dbReference type="PANTHER" id="PTHR37302:SF1">
    <property type="entry name" value="PROTEIN DINB"/>
    <property type="match status" value="1"/>
</dbReference>
<dbReference type="Pfam" id="PF05163">
    <property type="entry name" value="DinB"/>
    <property type="match status" value="1"/>
</dbReference>
<evidence type="ECO:0000313" key="5">
    <source>
        <dbReference type="Proteomes" id="UP000294829"/>
    </source>
</evidence>
<dbReference type="InterPro" id="IPR007837">
    <property type="entry name" value="DinB"/>
</dbReference>
<organism evidence="4 5">
    <name type="scientific">Sapientia aquatica</name>
    <dbReference type="NCBI Taxonomy" id="1549640"/>
    <lineage>
        <taxon>Bacteria</taxon>
        <taxon>Pseudomonadati</taxon>
        <taxon>Pseudomonadota</taxon>
        <taxon>Betaproteobacteria</taxon>
        <taxon>Burkholderiales</taxon>
        <taxon>Oxalobacteraceae</taxon>
        <taxon>Sapientia</taxon>
    </lineage>
</organism>
<proteinExistence type="inferred from homology"/>
<evidence type="ECO:0000256" key="1">
    <source>
        <dbReference type="ARBA" id="ARBA00008635"/>
    </source>
</evidence>
<keyword evidence="5" id="KW-1185">Reference proteome</keyword>
<accession>A0A4R5VRK2</accession>
<dbReference type="Proteomes" id="UP000294829">
    <property type="component" value="Unassembled WGS sequence"/>
</dbReference>
<protein>
    <submittedName>
        <fullName evidence="4">DUF664 domain-containing protein</fullName>
    </submittedName>
</protein>
<comment type="caution">
    <text evidence="4">The sequence shown here is derived from an EMBL/GenBank/DDBJ whole genome shotgun (WGS) entry which is preliminary data.</text>
</comment>
<keyword evidence="2 3" id="KW-0479">Metal-binding</keyword>